<dbReference type="EMBL" id="ABCS01000014">
    <property type="protein sequence ID" value="EDM80078.1"/>
    <property type="molecule type" value="Genomic_DNA"/>
</dbReference>
<evidence type="ECO:0000313" key="2">
    <source>
        <dbReference type="Proteomes" id="UP000005801"/>
    </source>
</evidence>
<comment type="caution">
    <text evidence="1">The sequence shown here is derived from an EMBL/GenBank/DDBJ whole genome shotgun (WGS) entry which is preliminary data.</text>
</comment>
<reference evidence="1 2" key="1">
    <citation type="submission" date="2007-06" db="EMBL/GenBank/DDBJ databases">
        <authorList>
            <person name="Shimkets L."/>
            <person name="Ferriera S."/>
            <person name="Johnson J."/>
            <person name="Kravitz S."/>
            <person name="Beeson K."/>
            <person name="Sutton G."/>
            <person name="Rogers Y.-H."/>
            <person name="Friedman R."/>
            <person name="Frazier M."/>
            <person name="Venter J.C."/>
        </authorList>
    </citation>
    <scope>NUCLEOTIDE SEQUENCE [LARGE SCALE GENOMIC DNA]</scope>
    <source>
        <strain evidence="1 2">SIR-1</strain>
    </source>
</reference>
<dbReference type="PANTHER" id="PTHR34301:SF8">
    <property type="entry name" value="ATPASE DOMAIN-CONTAINING PROTEIN"/>
    <property type="match status" value="1"/>
</dbReference>
<dbReference type="AlphaFoldDB" id="A6G2A9"/>
<dbReference type="Proteomes" id="UP000005801">
    <property type="component" value="Unassembled WGS sequence"/>
</dbReference>
<sequence>MDLRAAVGREPELRSLWTSLDTGSVLLHGRRGLGKTTLLRLAMANAPAQWLGRRLDLSSLERPIEAGAALVHALWREHPTPPADLSVLVQPLLDDRERLSIEAFGRAEAGWEQVLRQAIEQVLDAELESGSGSGRALVLALDHFEDFCVRVRGRGLESSLGSFVRTLLELAAERPRLRLLLTFEGDPQRALDELPKRPLADATGPLMRAAQLELSPLPPESSARLASALLIGEDITAQNRVALTRALVEACDGVPGWLHAAVRALAERHRKPPKPVLDGDLERTLDSLFAAPASALDDPNWQLRQAFSPVLERYWMLQRSLSLPILDAIALSEDGALSFRALRKQLSVQMTIDDDAIYRVLETLHRDQLVEEFGGRWRFCAGLLRRAWLALRELN</sequence>
<keyword evidence="2" id="KW-1185">Reference proteome</keyword>
<proteinExistence type="predicted"/>
<accession>A6G2A9</accession>
<protein>
    <recommendedName>
        <fullName evidence="3">Orc1-like AAA ATPase domain-containing protein</fullName>
    </recommendedName>
</protein>
<evidence type="ECO:0000313" key="1">
    <source>
        <dbReference type="EMBL" id="EDM80078.1"/>
    </source>
</evidence>
<dbReference type="STRING" id="391625.PPSIR1_20664"/>
<dbReference type="Gene3D" id="3.40.50.300">
    <property type="entry name" value="P-loop containing nucleotide triphosphate hydrolases"/>
    <property type="match status" value="1"/>
</dbReference>
<dbReference type="SUPFAM" id="SSF52540">
    <property type="entry name" value="P-loop containing nucleoside triphosphate hydrolases"/>
    <property type="match status" value="1"/>
</dbReference>
<organism evidence="1 2">
    <name type="scientific">Plesiocystis pacifica SIR-1</name>
    <dbReference type="NCBI Taxonomy" id="391625"/>
    <lineage>
        <taxon>Bacteria</taxon>
        <taxon>Pseudomonadati</taxon>
        <taxon>Myxococcota</taxon>
        <taxon>Polyangia</taxon>
        <taxon>Nannocystales</taxon>
        <taxon>Nannocystaceae</taxon>
        <taxon>Plesiocystis</taxon>
    </lineage>
</organism>
<dbReference type="PANTHER" id="PTHR34301">
    <property type="entry name" value="DNA-BINDING PROTEIN-RELATED"/>
    <property type="match status" value="1"/>
</dbReference>
<name>A6G2A9_9BACT</name>
<gene>
    <name evidence="1" type="ORF">PPSIR1_20664</name>
</gene>
<dbReference type="eggNOG" id="COG1672">
    <property type="taxonomic scope" value="Bacteria"/>
</dbReference>
<evidence type="ECO:0008006" key="3">
    <source>
        <dbReference type="Google" id="ProtNLM"/>
    </source>
</evidence>
<dbReference type="InterPro" id="IPR027417">
    <property type="entry name" value="P-loop_NTPase"/>
</dbReference>